<dbReference type="EMBL" id="CAOQHR010000007">
    <property type="protein sequence ID" value="CAI6337211.1"/>
    <property type="molecule type" value="Genomic_DNA"/>
</dbReference>
<feature type="compositionally biased region" description="Basic and acidic residues" evidence="1">
    <location>
        <begin position="33"/>
        <end position="46"/>
    </location>
</feature>
<accession>A0A9W4ULS3</accession>
<comment type="caution">
    <text evidence="2">The sequence shown here is derived from an EMBL/GenBank/DDBJ whole genome shotgun (WGS) entry which is preliminary data.</text>
</comment>
<sequence length="55" mass="6477">MRLTRLRAIMVPNERKKRDRNTCISPVHSPGLLEKKNITRRTRPENKMQAPPRSP</sequence>
<evidence type="ECO:0000313" key="2">
    <source>
        <dbReference type="EMBL" id="CAI6337211.1"/>
    </source>
</evidence>
<proteinExistence type="predicted"/>
<evidence type="ECO:0000256" key="1">
    <source>
        <dbReference type="SAM" id="MobiDB-lite"/>
    </source>
</evidence>
<gene>
    <name evidence="2" type="ORF">PDIGIT_LOCUS10320</name>
</gene>
<keyword evidence="3" id="KW-1185">Reference proteome</keyword>
<dbReference type="AlphaFoldDB" id="A0A9W4ULS3"/>
<evidence type="ECO:0000313" key="3">
    <source>
        <dbReference type="Proteomes" id="UP001152607"/>
    </source>
</evidence>
<organism evidence="2 3">
    <name type="scientific">Periconia digitata</name>
    <dbReference type="NCBI Taxonomy" id="1303443"/>
    <lineage>
        <taxon>Eukaryota</taxon>
        <taxon>Fungi</taxon>
        <taxon>Dikarya</taxon>
        <taxon>Ascomycota</taxon>
        <taxon>Pezizomycotina</taxon>
        <taxon>Dothideomycetes</taxon>
        <taxon>Pleosporomycetidae</taxon>
        <taxon>Pleosporales</taxon>
        <taxon>Massarineae</taxon>
        <taxon>Periconiaceae</taxon>
        <taxon>Periconia</taxon>
    </lineage>
</organism>
<dbReference type="Proteomes" id="UP001152607">
    <property type="component" value="Unassembled WGS sequence"/>
</dbReference>
<feature type="region of interest" description="Disordered" evidence="1">
    <location>
        <begin position="12"/>
        <end position="55"/>
    </location>
</feature>
<name>A0A9W4ULS3_9PLEO</name>
<protein>
    <submittedName>
        <fullName evidence="2">Uncharacterized protein</fullName>
    </submittedName>
</protein>
<reference evidence="2" key="1">
    <citation type="submission" date="2023-01" db="EMBL/GenBank/DDBJ databases">
        <authorList>
            <person name="Van Ghelder C."/>
            <person name="Rancurel C."/>
        </authorList>
    </citation>
    <scope>NUCLEOTIDE SEQUENCE</scope>
    <source>
        <strain evidence="2">CNCM I-4278</strain>
    </source>
</reference>